<name>A0A7V3KPN9_UNCW3</name>
<evidence type="ECO:0000313" key="1">
    <source>
        <dbReference type="EMBL" id="HGB36519.1"/>
    </source>
</evidence>
<organism evidence="1">
    <name type="scientific">candidate division WOR-3 bacterium</name>
    <dbReference type="NCBI Taxonomy" id="2052148"/>
    <lineage>
        <taxon>Bacteria</taxon>
        <taxon>Bacteria division WOR-3</taxon>
    </lineage>
</organism>
<gene>
    <name evidence="1" type="ORF">ENV38_06425</name>
</gene>
<sequence>MIGVELDFETFRLVRRERGRILEFLEGEIKALNKLKGEEVYITFSAPRIVGKFYEDKVKPKTIESEFGISFEIRKKTLKIGKKSLTFVGAVEKETYESAMKFIDGLKISKIKRIDFSPFVFHDLLYLSSFATKFKDFLAIHFGKKYFYYAVCKEGMVRLVSSAEMENFSNIAAELIKTFFEEGLTTTIVSGDYTKELTMELKALAEDVEIEVLNPFVDFKIATPKEVKQPLYALALGVTL</sequence>
<protein>
    <recommendedName>
        <fullName evidence="2">Pilus assembly protein PilM</fullName>
    </recommendedName>
</protein>
<dbReference type="EMBL" id="DTGD01000241">
    <property type="protein sequence ID" value="HGB36519.1"/>
    <property type="molecule type" value="Genomic_DNA"/>
</dbReference>
<dbReference type="AlphaFoldDB" id="A0A7V3KPN9"/>
<reference evidence="1" key="1">
    <citation type="journal article" date="2020" name="mSystems">
        <title>Genome- and Community-Level Interaction Insights into Carbon Utilization and Element Cycling Functions of Hydrothermarchaeota in Hydrothermal Sediment.</title>
        <authorList>
            <person name="Zhou Z."/>
            <person name="Liu Y."/>
            <person name="Xu W."/>
            <person name="Pan J."/>
            <person name="Luo Z.H."/>
            <person name="Li M."/>
        </authorList>
    </citation>
    <scope>NUCLEOTIDE SEQUENCE [LARGE SCALE GENOMIC DNA]</scope>
    <source>
        <strain evidence="1">SpSt-754</strain>
    </source>
</reference>
<accession>A0A7V3KPN9</accession>
<proteinExistence type="predicted"/>
<comment type="caution">
    <text evidence="1">The sequence shown here is derived from an EMBL/GenBank/DDBJ whole genome shotgun (WGS) entry which is preliminary data.</text>
</comment>
<evidence type="ECO:0008006" key="2">
    <source>
        <dbReference type="Google" id="ProtNLM"/>
    </source>
</evidence>